<accession>A0ABV9NKB9</accession>
<dbReference type="InterPro" id="IPR016181">
    <property type="entry name" value="Acyl_CoA_acyltransferase"/>
</dbReference>
<keyword evidence="2" id="KW-0012">Acyltransferase</keyword>
<protein>
    <submittedName>
        <fullName evidence="2">GNAT family N-acetyltransferase</fullName>
        <ecNumber evidence="2">2.3.1.-</ecNumber>
    </submittedName>
</protein>
<dbReference type="EC" id="2.3.1.-" evidence="2"/>
<keyword evidence="3" id="KW-1185">Reference proteome</keyword>
<dbReference type="InterPro" id="IPR000182">
    <property type="entry name" value="GNAT_dom"/>
</dbReference>
<proteinExistence type="predicted"/>
<dbReference type="Proteomes" id="UP001595892">
    <property type="component" value="Unassembled WGS sequence"/>
</dbReference>
<dbReference type="GO" id="GO:0016746">
    <property type="term" value="F:acyltransferase activity"/>
    <property type="evidence" value="ECO:0007669"/>
    <property type="project" value="UniProtKB-KW"/>
</dbReference>
<evidence type="ECO:0000313" key="3">
    <source>
        <dbReference type="Proteomes" id="UP001595892"/>
    </source>
</evidence>
<organism evidence="2 3">
    <name type="scientific">Coralloluteibacterium thermophilum</name>
    <dbReference type="NCBI Taxonomy" id="2707049"/>
    <lineage>
        <taxon>Bacteria</taxon>
        <taxon>Pseudomonadati</taxon>
        <taxon>Pseudomonadota</taxon>
        <taxon>Gammaproteobacteria</taxon>
        <taxon>Lysobacterales</taxon>
        <taxon>Lysobacteraceae</taxon>
        <taxon>Coralloluteibacterium</taxon>
    </lineage>
</organism>
<reference evidence="3" key="1">
    <citation type="journal article" date="2019" name="Int. J. Syst. Evol. Microbiol.">
        <title>The Global Catalogue of Microorganisms (GCM) 10K type strain sequencing project: providing services to taxonomists for standard genome sequencing and annotation.</title>
        <authorList>
            <consortium name="The Broad Institute Genomics Platform"/>
            <consortium name="The Broad Institute Genome Sequencing Center for Infectious Disease"/>
            <person name="Wu L."/>
            <person name="Ma J."/>
        </authorList>
    </citation>
    <scope>NUCLEOTIDE SEQUENCE [LARGE SCALE GENOMIC DNA]</scope>
    <source>
        <strain evidence="3">CGMCC 1.13574</strain>
    </source>
</reference>
<dbReference type="PROSITE" id="PS51186">
    <property type="entry name" value="GNAT"/>
    <property type="match status" value="1"/>
</dbReference>
<name>A0ABV9NKB9_9GAMM</name>
<evidence type="ECO:0000259" key="1">
    <source>
        <dbReference type="PROSITE" id="PS51186"/>
    </source>
</evidence>
<dbReference type="Gene3D" id="3.40.630.30">
    <property type="match status" value="1"/>
</dbReference>
<gene>
    <name evidence="2" type="ORF">ACFO3Q_04575</name>
</gene>
<feature type="domain" description="N-acetyltransferase" evidence="1">
    <location>
        <begin position="4"/>
        <end position="168"/>
    </location>
</feature>
<keyword evidence="2" id="KW-0808">Transferase</keyword>
<dbReference type="RefSeq" id="WP_377003455.1">
    <property type="nucleotide sequence ID" value="NZ_JBHSGG010000011.1"/>
</dbReference>
<evidence type="ECO:0000313" key="2">
    <source>
        <dbReference type="EMBL" id="MFC4727445.1"/>
    </source>
</evidence>
<dbReference type="SUPFAM" id="SSF55729">
    <property type="entry name" value="Acyl-CoA N-acyltransferases (Nat)"/>
    <property type="match status" value="1"/>
</dbReference>
<dbReference type="CDD" id="cd04301">
    <property type="entry name" value="NAT_SF"/>
    <property type="match status" value="1"/>
</dbReference>
<sequence>MSRIEVRPATPGDVDLLAEWACAMALETEGKALDLDTVRRGIAVGLADPARARYFVALRSDDYAGAEVVRVPAGTLMLTTEWSDWRCGDWWWIQSVYVAPAFRRHGVFRALYAHVRAAAEADPQVCGLRLYVEKHNAAAQATYAALGMADAGYAMYEVGTRQAGRPAPAAGAAQR</sequence>
<dbReference type="EMBL" id="JBHSGG010000011">
    <property type="protein sequence ID" value="MFC4727445.1"/>
    <property type="molecule type" value="Genomic_DNA"/>
</dbReference>
<dbReference type="Pfam" id="PF00583">
    <property type="entry name" value="Acetyltransf_1"/>
    <property type="match status" value="1"/>
</dbReference>
<comment type="caution">
    <text evidence="2">The sequence shown here is derived from an EMBL/GenBank/DDBJ whole genome shotgun (WGS) entry which is preliminary data.</text>
</comment>